<dbReference type="GO" id="GO:0032456">
    <property type="term" value="P:endocytic recycling"/>
    <property type="evidence" value="ECO:0007669"/>
    <property type="project" value="TreeGrafter"/>
</dbReference>
<evidence type="ECO:0000256" key="5">
    <source>
        <dbReference type="ARBA" id="ARBA00023034"/>
    </source>
</evidence>
<gene>
    <name evidence="8" type="ORF">BSTOLATCC_MIC3610</name>
</gene>
<comment type="subcellular location">
    <subcellularLocation>
        <location evidence="1">Golgi apparatus</location>
        <location evidence="1">trans-Golgi network</location>
    </subcellularLocation>
</comment>
<dbReference type="GO" id="GO:0005829">
    <property type="term" value="C:cytosol"/>
    <property type="evidence" value="ECO:0007669"/>
    <property type="project" value="GOC"/>
</dbReference>
<evidence type="ECO:0000256" key="2">
    <source>
        <dbReference type="ARBA" id="ARBA00008180"/>
    </source>
</evidence>
<keyword evidence="5" id="KW-0333">Golgi apparatus</keyword>
<evidence type="ECO:0000259" key="6">
    <source>
        <dbReference type="Pfam" id="PF04129"/>
    </source>
</evidence>
<dbReference type="PANTHER" id="PTHR14190:SF7">
    <property type="entry name" value="VACUOLAR PROTEIN SORTING-ASSOCIATED PROTEIN 52 HOMOLOG"/>
    <property type="match status" value="1"/>
</dbReference>
<dbReference type="Pfam" id="PF20655">
    <property type="entry name" value="Vps52_C"/>
    <property type="match status" value="1"/>
</dbReference>
<evidence type="ECO:0000256" key="3">
    <source>
        <dbReference type="ARBA" id="ARBA00022448"/>
    </source>
</evidence>
<evidence type="ECO:0000256" key="4">
    <source>
        <dbReference type="ARBA" id="ARBA00022927"/>
    </source>
</evidence>
<dbReference type="PANTHER" id="PTHR14190">
    <property type="entry name" value="SUPPRESSOR OF ACTIN MUTATIONS 2/VACUOLAR PROTEIN SORTING 52"/>
    <property type="match status" value="1"/>
</dbReference>
<dbReference type="EMBL" id="CAJZBQ010000004">
    <property type="protein sequence ID" value="CAG9311320.1"/>
    <property type="molecule type" value="Genomic_DNA"/>
</dbReference>
<evidence type="ECO:0008006" key="10">
    <source>
        <dbReference type="Google" id="ProtNLM"/>
    </source>
</evidence>
<dbReference type="AlphaFoldDB" id="A0AAU9IPE0"/>
<dbReference type="Proteomes" id="UP001162131">
    <property type="component" value="Unassembled WGS sequence"/>
</dbReference>
<evidence type="ECO:0000313" key="8">
    <source>
        <dbReference type="EMBL" id="CAG9311320.1"/>
    </source>
</evidence>
<dbReference type="GO" id="GO:0019905">
    <property type="term" value="F:syntaxin binding"/>
    <property type="evidence" value="ECO:0007669"/>
    <property type="project" value="TreeGrafter"/>
</dbReference>
<feature type="domain" description="Vps52 C-terminal" evidence="7">
    <location>
        <begin position="222"/>
        <end position="517"/>
    </location>
</feature>
<dbReference type="Pfam" id="PF04129">
    <property type="entry name" value="Vps52_CC"/>
    <property type="match status" value="1"/>
</dbReference>
<dbReference type="InterPro" id="IPR048319">
    <property type="entry name" value="Vps52_CC"/>
</dbReference>
<dbReference type="InterPro" id="IPR007258">
    <property type="entry name" value="Vps52"/>
</dbReference>
<dbReference type="InterPro" id="IPR048361">
    <property type="entry name" value="Vps52_C"/>
</dbReference>
<comment type="caution">
    <text evidence="8">The sequence shown here is derived from an EMBL/GenBank/DDBJ whole genome shotgun (WGS) entry which is preliminary data.</text>
</comment>
<proteinExistence type="inferred from homology"/>
<dbReference type="GO" id="GO:0042147">
    <property type="term" value="P:retrograde transport, endosome to Golgi"/>
    <property type="evidence" value="ECO:0007669"/>
    <property type="project" value="TreeGrafter"/>
</dbReference>
<comment type="similarity">
    <text evidence="2">Belongs to the VPS52 family.</text>
</comment>
<evidence type="ECO:0000313" key="9">
    <source>
        <dbReference type="Proteomes" id="UP001162131"/>
    </source>
</evidence>
<protein>
    <recommendedName>
        <fullName evidence="10">Vacuolar protein sorting-associated protein 52 homolog</fullName>
    </recommendedName>
</protein>
<evidence type="ECO:0000259" key="7">
    <source>
        <dbReference type="Pfam" id="PF20655"/>
    </source>
</evidence>
<accession>A0AAU9IPE0</accession>
<dbReference type="GO" id="GO:0015031">
    <property type="term" value="P:protein transport"/>
    <property type="evidence" value="ECO:0007669"/>
    <property type="project" value="UniProtKB-KW"/>
</dbReference>
<organism evidence="8 9">
    <name type="scientific">Blepharisma stoltei</name>
    <dbReference type="NCBI Taxonomy" id="1481888"/>
    <lineage>
        <taxon>Eukaryota</taxon>
        <taxon>Sar</taxon>
        <taxon>Alveolata</taxon>
        <taxon>Ciliophora</taxon>
        <taxon>Postciliodesmatophora</taxon>
        <taxon>Heterotrichea</taxon>
        <taxon>Heterotrichida</taxon>
        <taxon>Blepharismidae</taxon>
        <taxon>Blepharisma</taxon>
    </lineage>
</organism>
<name>A0AAU9IPE0_9CILI</name>
<feature type="domain" description="Vps52 coiled-coil" evidence="6">
    <location>
        <begin position="30"/>
        <end position="202"/>
    </location>
</feature>
<reference evidence="8" key="1">
    <citation type="submission" date="2021-09" db="EMBL/GenBank/DDBJ databases">
        <authorList>
            <consortium name="AG Swart"/>
            <person name="Singh M."/>
            <person name="Singh A."/>
            <person name="Seah K."/>
            <person name="Emmerich C."/>
        </authorList>
    </citation>
    <scope>NUCLEOTIDE SEQUENCE</scope>
    <source>
        <strain evidence="8">ATCC30299</strain>
    </source>
</reference>
<evidence type="ECO:0000256" key="1">
    <source>
        <dbReference type="ARBA" id="ARBA00004601"/>
    </source>
</evidence>
<dbReference type="GO" id="GO:0006896">
    <property type="term" value="P:Golgi to vacuole transport"/>
    <property type="evidence" value="ECO:0007669"/>
    <property type="project" value="TreeGrafter"/>
</dbReference>
<dbReference type="GO" id="GO:0000938">
    <property type="term" value="C:GARP complex"/>
    <property type="evidence" value="ECO:0007669"/>
    <property type="project" value="TreeGrafter"/>
</dbReference>
<keyword evidence="4" id="KW-0653">Protein transport</keyword>
<keyword evidence="3" id="KW-0813">Transport</keyword>
<sequence length="619" mass="73051">MDLREYSEQTEEQLKVVESECLQDMATCQEELAELYMTVRDSNKIIKNIESHLVQFQSDLKNVGLEIKTLQDQSLSMNVSLSNRRHLEDKLGNFLKQITLTPDLIHNICKRDVDEGFLVYINQLREKMRFFRTQGNIIIEGNEVAAVSMQEVWPYLKRLNMKAAYKVRQFLINHIQSLLKPKTNVQLMQETVLIRYKDMLLYLRENSQETFVEICMNYTEIMSQIYLDHFKVYMSSIKKLIRDDCDKRDVVTWQGMGTDISYVQGFDLKDRHQLLDQIETLDPIICHVARKTHQKFFIERVFQSISRLLVDTCTFCFLFVLEFFYVRFDQYEPVFGEIFSKTQQHLIDNLATIFGTTYDTLALLLVLKINTVFQQTMEKRGMLFMNPYFEKVRIITWPRLQVLLDNNLREMDTANYLHTSDIAYHPVTSRFAQFITSLHKISPEDSMFIHRLSLFRQSFIGLLKKIAKDIRDEKNRAVFIINNLDYLMEEFHEQKVTISQEFGQLEADLTAMTENFIDMQIKELFPAFVKLLETPNPSSGDIDLFLHDFNVNWKKGLQIIEEAVKNLFSGVETQKDILKRTYTKFLMKYTDFVELVKKNHPHLTKSLVSLQVIMAEIQH</sequence>
<keyword evidence="9" id="KW-1185">Reference proteome</keyword>